<dbReference type="Pfam" id="PF19057">
    <property type="entry name" value="PH_19"/>
    <property type="match status" value="1"/>
</dbReference>
<dbReference type="SUPFAM" id="SSF50978">
    <property type="entry name" value="WD40 repeat-like"/>
    <property type="match status" value="1"/>
</dbReference>
<feature type="compositionally biased region" description="Basic and acidic residues" evidence="3">
    <location>
        <begin position="21"/>
        <end position="36"/>
    </location>
</feature>
<evidence type="ECO:0000256" key="1">
    <source>
        <dbReference type="ARBA" id="ARBA00022553"/>
    </source>
</evidence>
<dbReference type="InterPro" id="IPR035899">
    <property type="entry name" value="DBL_dom_sf"/>
</dbReference>
<reference evidence="5" key="1">
    <citation type="journal article" date="2023" name="Mol. Biol. Evol.">
        <title>Third-Generation Sequencing Reveals the Adaptive Role of the Epigenome in Three Deep-Sea Polychaetes.</title>
        <authorList>
            <person name="Perez M."/>
            <person name="Aroh O."/>
            <person name="Sun Y."/>
            <person name="Lan Y."/>
            <person name="Juniper S.K."/>
            <person name="Young C.R."/>
            <person name="Angers B."/>
            <person name="Qian P.Y."/>
        </authorList>
    </citation>
    <scope>NUCLEOTIDE SEQUENCE</scope>
    <source>
        <strain evidence="5">P08H-3</strain>
    </source>
</reference>
<comment type="caution">
    <text evidence="5">The sequence shown here is derived from an EMBL/GenBank/DDBJ whole genome shotgun (WGS) entry which is preliminary data.</text>
</comment>
<dbReference type="GO" id="GO:0030036">
    <property type="term" value="P:actin cytoskeleton organization"/>
    <property type="evidence" value="ECO:0007669"/>
    <property type="project" value="TreeGrafter"/>
</dbReference>
<keyword evidence="6" id="KW-1185">Reference proteome</keyword>
<protein>
    <recommendedName>
        <fullName evidence="4">DH domain-containing protein</fullName>
    </recommendedName>
</protein>
<evidence type="ECO:0000313" key="5">
    <source>
        <dbReference type="EMBL" id="KAK2161736.1"/>
    </source>
</evidence>
<keyword evidence="1" id="KW-0597">Phosphoprotein</keyword>
<dbReference type="InterPro" id="IPR039919">
    <property type="entry name" value="ARHGEF10/ARHGEF17"/>
</dbReference>
<dbReference type="GO" id="GO:0005737">
    <property type="term" value="C:cytoplasm"/>
    <property type="evidence" value="ECO:0007669"/>
    <property type="project" value="UniProtKB-ARBA"/>
</dbReference>
<dbReference type="GO" id="GO:0051496">
    <property type="term" value="P:positive regulation of stress fiber assembly"/>
    <property type="evidence" value="ECO:0007669"/>
    <property type="project" value="TreeGrafter"/>
</dbReference>
<feature type="compositionally biased region" description="Polar residues" evidence="3">
    <location>
        <begin position="115"/>
        <end position="142"/>
    </location>
</feature>
<feature type="region of interest" description="Disordered" evidence="3">
    <location>
        <begin position="1"/>
        <end position="54"/>
    </location>
</feature>
<evidence type="ECO:0000256" key="3">
    <source>
        <dbReference type="SAM" id="MobiDB-lite"/>
    </source>
</evidence>
<evidence type="ECO:0000313" key="6">
    <source>
        <dbReference type="Proteomes" id="UP001208570"/>
    </source>
</evidence>
<dbReference type="PROSITE" id="PS50010">
    <property type="entry name" value="DH_2"/>
    <property type="match status" value="1"/>
</dbReference>
<dbReference type="SUPFAM" id="SSF50729">
    <property type="entry name" value="PH domain-like"/>
    <property type="match status" value="1"/>
</dbReference>
<feature type="compositionally biased region" description="Low complexity" evidence="3">
    <location>
        <begin position="285"/>
        <end position="294"/>
    </location>
</feature>
<proteinExistence type="predicted"/>
<dbReference type="EMBL" id="JAODUP010000110">
    <property type="protein sequence ID" value="KAK2161736.1"/>
    <property type="molecule type" value="Genomic_DNA"/>
</dbReference>
<dbReference type="InterPro" id="IPR036322">
    <property type="entry name" value="WD40_repeat_dom_sf"/>
</dbReference>
<sequence length="1443" mass="161813">MEAAVSGDGSKEPVITGEAFISRDNETKASDHHHGDEDDEDNEEEGMKSAYSVTDLLDELDSGSDDQVGVCDEGITKQTADSLCSGGDEPASHTDENVTASQPADQDTDYVPCSIQDTDISESVRNTENGDSVQPTSDTKVSIIQRPDTLDREVPMPESVKTSDAELSPEHDYEPIANGSRRGTSVPLSTNPSASVDDDAIYENVQLLNQYDDDEWDSSEFESFEDTEIFNDEESILYLDLIITESQSADPRSSQSSSASSGVLRRHKDKPVLPPRNKKGRRSRSSLSSEMPSASAVLHKMAVRLGSRPKQEETDEDEEDSPMMEVILSMDKHPPPQLSEIPQHLTSLQITRRHIVSSIIESENSYLISLRRIVKDYEKPLLEAKPQILSKSCIKAIFYKVKDILQCHTMFQIELSETIKVWDEDEKIGNVFNASFSKSIVFEVYSGFVNNFSIAMDTAKKQARSKQAFAEFLKYQLENSPDKLSLFGLMVKPVQRFPQFILLLQDLLKKTPQDHHDRLPLQMALTELENLTLRLNEEKRKSESRHDVKRVMGMLSGRFTLKSDTNRYLIRQDDVIQSMTINGETTCKTRRLFMLSDQVLCASIHRKQTESGLVERFRYKWSVPLKEVEVVQSTSKYKVSGCKATLSRFEIPEPPPADHPHKKDLDDLLHDLPMMEQLEQIVSRLRFKYPMLTVQSIHDNVRNLKLLIQHKTDIDQCVLRLSLPNRQLRTSTDRIRDEMSKHIKQAGRIDVDKSRTSSQRMVYSFQMQSPSQKQDWLLELQLAKLALDPSNKPGWYLPEHNSHFTYKLPLYGAVVTIDTTKQEFKLHCATPVLLPSDQLDLGTQHLWVCSGDKSHGQITVVALHTGQPSIIETFKSCGTESVCAERVPGLCKEGEVFDDVVWISAADNKIHVYNVLEDTRQGPKLTIDTKDIVVTMCYHDNCVYAGHQKGNIAIYKRGLDGEWQYKTPSILSLGDEPVASLLLVGNHVWAACGQHIHVIQQKAAPDGKEVKYEQISHKLAQPEEGSIECMVKAGVGLIVSFRNKGFIRLHHFETLEHLQDINMASVARSFLEGKTINTDLKEGLKRLCVTCLLTIRGLLWIGTNIGCLLTLPLPRLEGVPQIRGRPSVSNHTHIGPVKFLTAIQCGLTALHPQTVVNADQATPIDNELDKITEPSDGDFLPDKHSERTASRLGECPPKPNGMVSEELTLGSALRNRWISTPDLYLGQSEDRVENLEVLYGSLMRGLDDDFDVEIELPKVKRMSKHVLSNLNAMSNRVTKFSGAMMNRLIQQDSVNKAATLPALHEDSLGNHCSSSSDNVSSGSHHRDSITALGEFSEVTDTSVDINVVHYENADVIRQHEAAQLQNIQHYQNVRMTQDGKYVQPGTDENLEEVTKSKVMQAPHVHSKALVVLSGGEGRINWNSSKEQGVKSDDTCLITWQVPP</sequence>
<dbReference type="Pfam" id="PF19056">
    <property type="entry name" value="WD40_2"/>
    <property type="match status" value="1"/>
</dbReference>
<feature type="compositionally biased region" description="Polar residues" evidence="3">
    <location>
        <begin position="181"/>
        <end position="194"/>
    </location>
</feature>
<dbReference type="Gene3D" id="1.20.900.10">
    <property type="entry name" value="Dbl homology (DH) domain"/>
    <property type="match status" value="1"/>
</dbReference>
<evidence type="ECO:0000259" key="4">
    <source>
        <dbReference type="PROSITE" id="PS50010"/>
    </source>
</evidence>
<dbReference type="PANTHER" id="PTHR12877:SF7">
    <property type="entry name" value="RHO GUANINE NUCLEOTIDE EXCHANGE FACTOR 10-LIKE PROTEIN"/>
    <property type="match status" value="1"/>
</dbReference>
<dbReference type="InterPro" id="IPR000219">
    <property type="entry name" value="DH_dom"/>
</dbReference>
<accession>A0AAD9JZF1</accession>
<feature type="compositionally biased region" description="Basic and acidic residues" evidence="3">
    <location>
        <begin position="1180"/>
        <end position="1189"/>
    </location>
</feature>
<feature type="region of interest" description="Disordered" evidence="3">
    <location>
        <begin position="247"/>
        <end position="294"/>
    </location>
</feature>
<evidence type="ECO:0000256" key="2">
    <source>
        <dbReference type="ARBA" id="ARBA00022658"/>
    </source>
</evidence>
<keyword evidence="2" id="KW-0344">Guanine-nucleotide releasing factor</keyword>
<feature type="compositionally biased region" description="Basic and acidic residues" evidence="3">
    <location>
        <begin position="148"/>
        <end position="174"/>
    </location>
</feature>
<gene>
    <name evidence="5" type="ORF">LSH36_110g00025</name>
</gene>
<feature type="region of interest" description="Disordered" evidence="3">
    <location>
        <begin position="79"/>
        <end position="199"/>
    </location>
</feature>
<feature type="domain" description="DH" evidence="4">
    <location>
        <begin position="351"/>
        <end position="538"/>
    </location>
</feature>
<organism evidence="5 6">
    <name type="scientific">Paralvinella palmiformis</name>
    <dbReference type="NCBI Taxonomy" id="53620"/>
    <lineage>
        <taxon>Eukaryota</taxon>
        <taxon>Metazoa</taxon>
        <taxon>Spiralia</taxon>
        <taxon>Lophotrochozoa</taxon>
        <taxon>Annelida</taxon>
        <taxon>Polychaeta</taxon>
        <taxon>Sedentaria</taxon>
        <taxon>Canalipalpata</taxon>
        <taxon>Terebellida</taxon>
        <taxon>Terebelliformia</taxon>
        <taxon>Alvinellidae</taxon>
        <taxon>Paralvinella</taxon>
    </lineage>
</organism>
<dbReference type="CDD" id="cd00160">
    <property type="entry name" value="RhoGEF"/>
    <property type="match status" value="1"/>
</dbReference>
<name>A0AAD9JZF1_9ANNE</name>
<feature type="compositionally biased region" description="Low complexity" evidence="3">
    <location>
        <begin position="247"/>
        <end position="261"/>
    </location>
</feature>
<feature type="region of interest" description="Disordered" evidence="3">
    <location>
        <begin position="1171"/>
        <end position="1201"/>
    </location>
</feature>
<dbReference type="FunFam" id="1.20.900.10:FF:000003">
    <property type="entry name" value="Rho guanine nucleotide exchange factor 10 like"/>
    <property type="match status" value="1"/>
</dbReference>
<dbReference type="SMART" id="SM00325">
    <property type="entry name" value="RhoGEF"/>
    <property type="match status" value="1"/>
</dbReference>
<dbReference type="SUPFAM" id="SSF48065">
    <property type="entry name" value="DBL homology domain (DH-domain)"/>
    <property type="match status" value="1"/>
</dbReference>
<dbReference type="PANTHER" id="PTHR12877">
    <property type="entry name" value="RHO GUANINE NUCLEOTIDE EXCHANGE FACTOR"/>
    <property type="match status" value="1"/>
</dbReference>
<dbReference type="Proteomes" id="UP001208570">
    <property type="component" value="Unassembled WGS sequence"/>
</dbReference>
<dbReference type="Gene3D" id="2.30.29.30">
    <property type="entry name" value="Pleckstrin-homology domain (PH domain)/Phosphotyrosine-binding domain (PTB)"/>
    <property type="match status" value="1"/>
</dbReference>
<dbReference type="GO" id="GO:0005085">
    <property type="term" value="F:guanyl-nucleotide exchange factor activity"/>
    <property type="evidence" value="ECO:0007669"/>
    <property type="project" value="UniProtKB-KW"/>
</dbReference>
<dbReference type="InterPro" id="IPR011993">
    <property type="entry name" value="PH-like_dom_sf"/>
</dbReference>
<dbReference type="Pfam" id="PF00621">
    <property type="entry name" value="RhoGEF"/>
    <property type="match status" value="1"/>
</dbReference>